<organism evidence="1">
    <name type="scientific">viral metagenome</name>
    <dbReference type="NCBI Taxonomy" id="1070528"/>
    <lineage>
        <taxon>unclassified sequences</taxon>
        <taxon>metagenomes</taxon>
        <taxon>organismal metagenomes</taxon>
    </lineage>
</organism>
<name>A0A6M3L4R8_9ZZZZ</name>
<accession>A0A6M3L4R8</accession>
<sequence>MEELGEVRLSQLVKALSKQPDYLMVVGYTKREKIGRSSKDATFKIPFAFDEGEEIAKEILADCEDID</sequence>
<reference evidence="1" key="1">
    <citation type="submission" date="2020-03" db="EMBL/GenBank/DDBJ databases">
        <title>The deep terrestrial virosphere.</title>
        <authorList>
            <person name="Holmfeldt K."/>
            <person name="Nilsson E."/>
            <person name="Simone D."/>
            <person name="Lopez-Fernandez M."/>
            <person name="Wu X."/>
            <person name="de Brujin I."/>
            <person name="Lundin D."/>
            <person name="Andersson A."/>
            <person name="Bertilsson S."/>
            <person name="Dopson M."/>
        </authorList>
    </citation>
    <scope>NUCLEOTIDE SEQUENCE</scope>
    <source>
        <strain evidence="1">MM415B02556</strain>
    </source>
</reference>
<dbReference type="EMBL" id="MT142844">
    <property type="protein sequence ID" value="QJA89413.1"/>
    <property type="molecule type" value="Genomic_DNA"/>
</dbReference>
<dbReference type="AlphaFoldDB" id="A0A6M3L4R8"/>
<evidence type="ECO:0000313" key="1">
    <source>
        <dbReference type="EMBL" id="QJA89413.1"/>
    </source>
</evidence>
<protein>
    <submittedName>
        <fullName evidence="1">Uncharacterized protein</fullName>
    </submittedName>
</protein>
<gene>
    <name evidence="1" type="ORF">MM415B02556_0014</name>
</gene>
<proteinExistence type="predicted"/>